<dbReference type="OrthoDB" id="9325190at2759"/>
<keyword evidence="2" id="KW-1185">Reference proteome</keyword>
<sequence>MKPSFVFLVCMFTYAYNWENSFLQLGELIADSFNLTNCWVCGGPGELNEWPWVAQPIQPKWWLSSLSIVHKGTERWTENQGPWRLYSAGIGVFCLNRTIC</sequence>
<gene>
    <name evidence="1" type="ORF">G0U57_019709</name>
</gene>
<accession>A0A8T1SXF4</accession>
<comment type="caution">
    <text evidence="1">The sequence shown here is derived from an EMBL/GenBank/DDBJ whole genome shotgun (WGS) entry which is preliminary data.</text>
</comment>
<protein>
    <submittedName>
        <fullName evidence="1">Endogenous retrovirus group 3 member 1</fullName>
    </submittedName>
</protein>
<proteinExistence type="predicted"/>
<dbReference type="Proteomes" id="UP000765507">
    <property type="component" value="Unassembled WGS sequence"/>
</dbReference>
<reference evidence="1 2" key="1">
    <citation type="journal article" date="2020" name="G3 (Bethesda)">
        <title>Draft Genome of the Common Snapping Turtle, Chelydra serpentina, a Model for Phenotypic Plasticity in Reptiles.</title>
        <authorList>
            <person name="Das D."/>
            <person name="Singh S.K."/>
            <person name="Bierstedt J."/>
            <person name="Erickson A."/>
            <person name="Galli G.L.J."/>
            <person name="Crossley D.A. 2nd"/>
            <person name="Rhen T."/>
        </authorList>
    </citation>
    <scope>NUCLEOTIDE SEQUENCE [LARGE SCALE GENOMIC DNA]</scope>
    <source>
        <strain evidence="1">KW</strain>
    </source>
</reference>
<dbReference type="AlphaFoldDB" id="A0A8T1SXF4"/>
<evidence type="ECO:0000313" key="1">
    <source>
        <dbReference type="EMBL" id="KAG6933243.1"/>
    </source>
</evidence>
<dbReference type="EMBL" id="JAHGAV010000079">
    <property type="protein sequence ID" value="KAG6933243.1"/>
    <property type="molecule type" value="Genomic_DNA"/>
</dbReference>
<evidence type="ECO:0000313" key="2">
    <source>
        <dbReference type="Proteomes" id="UP000765507"/>
    </source>
</evidence>
<organism evidence="1 2">
    <name type="scientific">Chelydra serpentina</name>
    <name type="common">Snapping turtle</name>
    <name type="synonym">Testudo serpentina</name>
    <dbReference type="NCBI Taxonomy" id="8475"/>
    <lineage>
        <taxon>Eukaryota</taxon>
        <taxon>Metazoa</taxon>
        <taxon>Chordata</taxon>
        <taxon>Craniata</taxon>
        <taxon>Vertebrata</taxon>
        <taxon>Euteleostomi</taxon>
        <taxon>Archelosauria</taxon>
        <taxon>Testudinata</taxon>
        <taxon>Testudines</taxon>
        <taxon>Cryptodira</taxon>
        <taxon>Durocryptodira</taxon>
        <taxon>Americhelydia</taxon>
        <taxon>Chelydroidea</taxon>
        <taxon>Chelydridae</taxon>
        <taxon>Chelydra</taxon>
    </lineage>
</organism>
<name>A0A8T1SXF4_CHESE</name>